<dbReference type="EMBL" id="BGPR01035370">
    <property type="protein sequence ID" value="GBO10183.1"/>
    <property type="molecule type" value="Genomic_DNA"/>
</dbReference>
<evidence type="ECO:0000259" key="4">
    <source>
        <dbReference type="PROSITE" id="PS51233"/>
    </source>
</evidence>
<dbReference type="SMART" id="SM00832">
    <property type="entry name" value="C8"/>
    <property type="match status" value="1"/>
</dbReference>
<dbReference type="GO" id="GO:0005615">
    <property type="term" value="C:extracellular space"/>
    <property type="evidence" value="ECO:0007669"/>
    <property type="project" value="TreeGrafter"/>
</dbReference>
<dbReference type="PANTHER" id="PTHR11339:SF386">
    <property type="entry name" value="HEMOLECTIN, ISOFORM A"/>
    <property type="match status" value="1"/>
</dbReference>
<keyword evidence="3" id="KW-0325">Glycoprotein</keyword>
<evidence type="ECO:0000256" key="2">
    <source>
        <dbReference type="ARBA" id="ARBA00023157"/>
    </source>
</evidence>
<organism evidence="5 6">
    <name type="scientific">Araneus ventricosus</name>
    <name type="common">Orbweaver spider</name>
    <name type="synonym">Epeira ventricosa</name>
    <dbReference type="NCBI Taxonomy" id="182803"/>
    <lineage>
        <taxon>Eukaryota</taxon>
        <taxon>Metazoa</taxon>
        <taxon>Ecdysozoa</taxon>
        <taxon>Arthropoda</taxon>
        <taxon>Chelicerata</taxon>
        <taxon>Arachnida</taxon>
        <taxon>Araneae</taxon>
        <taxon>Araneomorphae</taxon>
        <taxon>Entelegynae</taxon>
        <taxon>Araneoidea</taxon>
        <taxon>Araneidae</taxon>
        <taxon>Araneus</taxon>
    </lineage>
</organism>
<sequence length="244" mass="26822">AQLKNGLEILWDLSQTIQVFAPVELFGTLRALCGTFTKSQQDEFLTPEGDVETSAGAFTQKWRVEDSCRDVEEPTDTEGGEKACDLYPERRDLAADICNIIKGPEFKDCHHLLDYGRYYADCMEDVCSCEDDPVTCTCLSLANFAYACARKGQPLSWRQAVPACGIACPSGQVYLSCADPCSYSCAEIASTPSKCRESCVEGCVCPPGQTLNEHGLCIPVSSCSCMHSGHYYPPDFLQRRGKEM</sequence>
<dbReference type="PANTHER" id="PTHR11339">
    <property type="entry name" value="EXTRACELLULAR MATRIX GLYCOPROTEIN RELATED"/>
    <property type="match status" value="1"/>
</dbReference>
<dbReference type="Pfam" id="PF01826">
    <property type="entry name" value="TIL"/>
    <property type="match status" value="1"/>
</dbReference>
<dbReference type="Pfam" id="PF08742">
    <property type="entry name" value="C8"/>
    <property type="match status" value="1"/>
</dbReference>
<gene>
    <name evidence="5" type="primary">SSPO_7</name>
    <name evidence="5" type="ORF">AVEN_35774_1</name>
</gene>
<dbReference type="OrthoDB" id="6433408at2759"/>
<feature type="non-terminal residue" evidence="5">
    <location>
        <position position="1"/>
    </location>
</feature>
<name>A0A4Y2UCC8_ARAVE</name>
<dbReference type="InterPro" id="IPR001846">
    <property type="entry name" value="VWF_type-D"/>
</dbReference>
<evidence type="ECO:0000313" key="6">
    <source>
        <dbReference type="Proteomes" id="UP000499080"/>
    </source>
</evidence>
<dbReference type="SUPFAM" id="SSF57567">
    <property type="entry name" value="Serine protease inhibitors"/>
    <property type="match status" value="1"/>
</dbReference>
<keyword evidence="2" id="KW-1015">Disulfide bond</keyword>
<dbReference type="Gene3D" id="2.10.25.10">
    <property type="entry name" value="Laminin"/>
    <property type="match status" value="1"/>
</dbReference>
<dbReference type="AlphaFoldDB" id="A0A4Y2UCC8"/>
<evidence type="ECO:0000256" key="1">
    <source>
        <dbReference type="ARBA" id="ARBA00007611"/>
    </source>
</evidence>
<reference evidence="5 6" key="1">
    <citation type="journal article" date="2019" name="Sci. Rep.">
        <title>Orb-weaving spider Araneus ventricosus genome elucidates the spidroin gene catalogue.</title>
        <authorList>
            <person name="Kono N."/>
            <person name="Nakamura H."/>
            <person name="Ohtoshi R."/>
            <person name="Moran D.A.P."/>
            <person name="Shinohara A."/>
            <person name="Yoshida Y."/>
            <person name="Fujiwara M."/>
            <person name="Mori M."/>
            <person name="Tomita M."/>
            <person name="Arakawa K."/>
        </authorList>
    </citation>
    <scope>NUCLEOTIDE SEQUENCE [LARGE SCALE GENOMIC DNA]</scope>
</reference>
<dbReference type="InterPro" id="IPR036084">
    <property type="entry name" value="Ser_inhib-like_sf"/>
</dbReference>
<dbReference type="InterPro" id="IPR014853">
    <property type="entry name" value="VWF/SSPO/ZAN-like_Cys-rich_dom"/>
</dbReference>
<dbReference type="PROSITE" id="PS51233">
    <property type="entry name" value="VWFD"/>
    <property type="match status" value="1"/>
</dbReference>
<protein>
    <submittedName>
        <fullName evidence="5">SCO-spondin</fullName>
    </submittedName>
</protein>
<dbReference type="InterPro" id="IPR050780">
    <property type="entry name" value="Mucin_vWF_Thrombospondin_sf"/>
</dbReference>
<feature type="non-terminal residue" evidence="5">
    <location>
        <position position="244"/>
    </location>
</feature>
<accession>A0A4Y2UCC8</accession>
<evidence type="ECO:0000256" key="3">
    <source>
        <dbReference type="ARBA" id="ARBA00023180"/>
    </source>
</evidence>
<proteinExistence type="inferred from homology"/>
<dbReference type="FunFam" id="2.10.25.10:FF:000055">
    <property type="entry name" value="alpha-tectorin isoform X1"/>
    <property type="match status" value="1"/>
</dbReference>
<comment type="similarity">
    <text evidence="1">Belongs to the serine protease inhibitor-like (TIL domain-containing) family.</text>
</comment>
<dbReference type="CDD" id="cd19941">
    <property type="entry name" value="TIL"/>
    <property type="match status" value="1"/>
</dbReference>
<dbReference type="InterPro" id="IPR002919">
    <property type="entry name" value="TIL_dom"/>
</dbReference>
<evidence type="ECO:0000313" key="5">
    <source>
        <dbReference type="EMBL" id="GBO10183.1"/>
    </source>
</evidence>
<dbReference type="GO" id="GO:0031012">
    <property type="term" value="C:extracellular matrix"/>
    <property type="evidence" value="ECO:0007669"/>
    <property type="project" value="TreeGrafter"/>
</dbReference>
<keyword evidence="6" id="KW-1185">Reference proteome</keyword>
<comment type="caution">
    <text evidence="5">The sequence shown here is derived from an EMBL/GenBank/DDBJ whole genome shotgun (WGS) entry which is preliminary data.</text>
</comment>
<dbReference type="Proteomes" id="UP000499080">
    <property type="component" value="Unassembled WGS sequence"/>
</dbReference>
<feature type="domain" description="VWFD" evidence="4">
    <location>
        <begin position="1"/>
        <end position="69"/>
    </location>
</feature>